<name>A0AAW5WBY6_9ENTR</name>
<reference evidence="1" key="1">
    <citation type="submission" date="2022-07" db="EMBL/GenBank/DDBJ databases">
        <title>Genome Sequence of Citrobacter portucalensis from Edible Snails.</title>
        <authorList>
            <person name="Okafor A.C."/>
            <person name="Ogbo F.C."/>
            <person name="Ruppitsch W."/>
            <person name="Allerberger F."/>
        </authorList>
    </citation>
    <scope>NUCLEOTIDE SEQUENCE</scope>
    <source>
        <strain evidence="1">Igbk 7</strain>
    </source>
</reference>
<comment type="caution">
    <text evidence="1">The sequence shown here is derived from an EMBL/GenBank/DDBJ whole genome shotgun (WGS) entry which is preliminary data.</text>
</comment>
<sequence length="75" mass="8766">MRTIRVVGIDITKSVFQVYVWMVDGSIIWNRKISRQKLQCTLCQYEPSTLTVMEVCSISYYRGRTPVLWDSTPSM</sequence>
<dbReference type="AlphaFoldDB" id="A0AAW5WBY6"/>
<dbReference type="RefSeq" id="WP_265639631.1">
    <property type="nucleotide sequence ID" value="NZ_JALGBJ010000037.1"/>
</dbReference>
<evidence type="ECO:0000313" key="2">
    <source>
        <dbReference type="Proteomes" id="UP001207430"/>
    </source>
</evidence>
<evidence type="ECO:0000313" key="1">
    <source>
        <dbReference type="EMBL" id="MCX9002993.1"/>
    </source>
</evidence>
<dbReference type="Proteomes" id="UP001207430">
    <property type="component" value="Unassembled WGS sequence"/>
</dbReference>
<dbReference type="EMBL" id="JANDBG010000012">
    <property type="protein sequence ID" value="MCX9002993.1"/>
    <property type="molecule type" value="Genomic_DNA"/>
</dbReference>
<protein>
    <recommendedName>
        <fullName evidence="3">IS110 family transposase</fullName>
    </recommendedName>
</protein>
<organism evidence="1 2">
    <name type="scientific">Citrobacter portucalensis</name>
    <dbReference type="NCBI Taxonomy" id="1639133"/>
    <lineage>
        <taxon>Bacteria</taxon>
        <taxon>Pseudomonadati</taxon>
        <taxon>Pseudomonadota</taxon>
        <taxon>Gammaproteobacteria</taxon>
        <taxon>Enterobacterales</taxon>
        <taxon>Enterobacteriaceae</taxon>
        <taxon>Citrobacter</taxon>
        <taxon>Citrobacter freundii complex</taxon>
    </lineage>
</organism>
<proteinExistence type="predicted"/>
<evidence type="ECO:0008006" key="3">
    <source>
        <dbReference type="Google" id="ProtNLM"/>
    </source>
</evidence>
<accession>A0AAW5WBY6</accession>
<gene>
    <name evidence="1" type="ORF">NLN86_15215</name>
</gene>